<evidence type="ECO:0000313" key="4">
    <source>
        <dbReference type="Proteomes" id="UP001461498"/>
    </source>
</evidence>
<dbReference type="PROSITE" id="PS50057">
    <property type="entry name" value="FERM_3"/>
    <property type="match status" value="1"/>
</dbReference>
<comment type="caution">
    <text evidence="3">The sequence shown here is derived from an EMBL/GenBank/DDBJ whole genome shotgun (WGS) entry which is preliminary data.</text>
</comment>
<dbReference type="InterPro" id="IPR000299">
    <property type="entry name" value="FERM_domain"/>
</dbReference>
<sequence>MRVGVAGPYHSIPQGTPQPCSRYLKVHLLVGNPLYFLVEPKSRTKELYTELCSYLKGQGMLDTDLFGLSLLLGKFYFLLFILKNNQKKNPLKFTFTSLYY</sequence>
<evidence type="ECO:0000259" key="2">
    <source>
        <dbReference type="PROSITE" id="PS50057"/>
    </source>
</evidence>
<dbReference type="AlphaFoldDB" id="A0AAW1D976"/>
<dbReference type="EMBL" id="JAPXFL010000004">
    <property type="protein sequence ID" value="KAK9507331.1"/>
    <property type="molecule type" value="Genomic_DNA"/>
</dbReference>
<keyword evidence="1" id="KW-0812">Transmembrane</keyword>
<reference evidence="3 4" key="1">
    <citation type="submission" date="2022-12" db="EMBL/GenBank/DDBJ databases">
        <title>Chromosome-level genome assembly of true bugs.</title>
        <authorList>
            <person name="Ma L."/>
            <person name="Li H."/>
        </authorList>
    </citation>
    <scope>NUCLEOTIDE SEQUENCE [LARGE SCALE GENOMIC DNA]</scope>
    <source>
        <strain evidence="3">Lab_2022b</strain>
    </source>
</reference>
<keyword evidence="4" id="KW-1185">Reference proteome</keyword>
<evidence type="ECO:0000256" key="1">
    <source>
        <dbReference type="SAM" id="Phobius"/>
    </source>
</evidence>
<gene>
    <name evidence="3" type="ORF">O3M35_007210</name>
</gene>
<feature type="domain" description="FERM" evidence="2">
    <location>
        <begin position="22"/>
        <end position="100"/>
    </location>
</feature>
<proteinExistence type="predicted"/>
<accession>A0AAW1D976</accession>
<name>A0AAW1D976_9HEMI</name>
<dbReference type="Proteomes" id="UP001461498">
    <property type="component" value="Unassembled WGS sequence"/>
</dbReference>
<feature type="transmembrane region" description="Helical" evidence="1">
    <location>
        <begin position="65"/>
        <end position="82"/>
    </location>
</feature>
<keyword evidence="1" id="KW-0472">Membrane</keyword>
<evidence type="ECO:0000313" key="3">
    <source>
        <dbReference type="EMBL" id="KAK9507331.1"/>
    </source>
</evidence>
<keyword evidence="1" id="KW-1133">Transmembrane helix</keyword>
<organism evidence="3 4">
    <name type="scientific">Rhynocoris fuscipes</name>
    <dbReference type="NCBI Taxonomy" id="488301"/>
    <lineage>
        <taxon>Eukaryota</taxon>
        <taxon>Metazoa</taxon>
        <taxon>Ecdysozoa</taxon>
        <taxon>Arthropoda</taxon>
        <taxon>Hexapoda</taxon>
        <taxon>Insecta</taxon>
        <taxon>Pterygota</taxon>
        <taxon>Neoptera</taxon>
        <taxon>Paraneoptera</taxon>
        <taxon>Hemiptera</taxon>
        <taxon>Heteroptera</taxon>
        <taxon>Panheteroptera</taxon>
        <taxon>Cimicomorpha</taxon>
        <taxon>Reduviidae</taxon>
        <taxon>Harpactorinae</taxon>
        <taxon>Harpactorini</taxon>
        <taxon>Rhynocoris</taxon>
    </lineage>
</organism>
<protein>
    <recommendedName>
        <fullName evidence="2">FERM domain-containing protein</fullName>
    </recommendedName>
</protein>